<dbReference type="SUPFAM" id="SSF140111">
    <property type="entry name" value="Endosomal sorting complex assembly domain"/>
    <property type="match status" value="1"/>
</dbReference>
<accession>A0A7S2VV24</accession>
<evidence type="ECO:0000256" key="3">
    <source>
        <dbReference type="ARBA" id="ARBA00022448"/>
    </source>
</evidence>
<keyword evidence="5 6" id="KW-0653">Protein transport</keyword>
<evidence type="ECO:0000259" key="7">
    <source>
        <dbReference type="PROSITE" id="PS51314"/>
    </source>
</evidence>
<evidence type="ECO:0000256" key="6">
    <source>
        <dbReference type="PROSITE-ProRule" id="PRU00646"/>
    </source>
</evidence>
<dbReference type="EMBL" id="HBHC01000959">
    <property type="protein sequence ID" value="CAD9650439.1"/>
    <property type="molecule type" value="Transcribed_RNA"/>
</dbReference>
<evidence type="ECO:0000256" key="5">
    <source>
        <dbReference type="ARBA" id="ARBA00022927"/>
    </source>
</evidence>
<dbReference type="GO" id="GO:0006612">
    <property type="term" value="P:protein targeting to membrane"/>
    <property type="evidence" value="ECO:0007669"/>
    <property type="project" value="TreeGrafter"/>
</dbReference>
<dbReference type="GO" id="GO:0006623">
    <property type="term" value="P:protein targeting to vacuole"/>
    <property type="evidence" value="ECO:0007669"/>
    <property type="project" value="TreeGrafter"/>
</dbReference>
<dbReference type="Pfam" id="PF07200">
    <property type="entry name" value="Mod_r"/>
    <property type="match status" value="1"/>
</dbReference>
<dbReference type="PROSITE" id="PS51314">
    <property type="entry name" value="VPS37_C"/>
    <property type="match status" value="1"/>
</dbReference>
<protein>
    <recommendedName>
        <fullName evidence="7">VPS37 C-terminal domain-containing protein</fullName>
    </recommendedName>
</protein>
<evidence type="ECO:0000256" key="2">
    <source>
        <dbReference type="ARBA" id="ARBA00007617"/>
    </source>
</evidence>
<evidence type="ECO:0000256" key="1">
    <source>
        <dbReference type="ARBA" id="ARBA00004177"/>
    </source>
</evidence>
<keyword evidence="4" id="KW-0967">Endosome</keyword>
<dbReference type="GO" id="GO:0000813">
    <property type="term" value="C:ESCRT I complex"/>
    <property type="evidence" value="ECO:0007669"/>
    <property type="project" value="UniProtKB-ARBA"/>
</dbReference>
<dbReference type="InterPro" id="IPR029012">
    <property type="entry name" value="Helix_hairpin_bin_sf"/>
</dbReference>
<sequence>MEELAAQNIKTKPNLEAAMRQLEKLRSVEREKRIRVTKLIEEQQRILMKFSPEMLRAGLSKAMNKADEASEEVMESFNNNQLEDVGDFLQKYINERTLFHIRMAKEERLRQLR</sequence>
<organism evidence="8">
    <name type="scientific">Norrisiella sphaerica</name>
    <dbReference type="NCBI Taxonomy" id="552664"/>
    <lineage>
        <taxon>Eukaryota</taxon>
        <taxon>Sar</taxon>
        <taxon>Rhizaria</taxon>
        <taxon>Cercozoa</taxon>
        <taxon>Chlorarachniophyceae</taxon>
        <taxon>Norrisiella</taxon>
    </lineage>
</organism>
<dbReference type="InterPro" id="IPR009851">
    <property type="entry name" value="Mod_r"/>
</dbReference>
<dbReference type="Gene3D" id="1.10.287.660">
    <property type="entry name" value="Helix hairpin bin"/>
    <property type="match status" value="1"/>
</dbReference>
<feature type="domain" description="VPS37 C-terminal" evidence="7">
    <location>
        <begin position="33"/>
        <end position="113"/>
    </location>
</feature>
<dbReference type="GO" id="GO:0043162">
    <property type="term" value="P:ubiquitin-dependent protein catabolic process via the multivesicular body sorting pathway"/>
    <property type="evidence" value="ECO:0007669"/>
    <property type="project" value="TreeGrafter"/>
</dbReference>
<comment type="similarity">
    <text evidence="2">Belongs to the VPS37 family.</text>
</comment>
<dbReference type="InterPro" id="IPR037202">
    <property type="entry name" value="ESCRT_assembly_dom"/>
</dbReference>
<comment type="subcellular location">
    <subcellularLocation>
        <location evidence="1">Endosome</location>
    </subcellularLocation>
</comment>
<dbReference type="PANTHER" id="PTHR13678:SF2">
    <property type="entry name" value="VACUOLAR PROTEIN SORTING-ASSOCIATED PROTEIN 37A"/>
    <property type="match status" value="1"/>
</dbReference>
<evidence type="ECO:0000313" key="8">
    <source>
        <dbReference type="EMBL" id="CAD9650439.1"/>
    </source>
</evidence>
<name>A0A7S2VV24_9EUKA</name>
<keyword evidence="3 6" id="KW-0813">Transport</keyword>
<dbReference type="AlphaFoldDB" id="A0A7S2VV24"/>
<evidence type="ECO:0000256" key="4">
    <source>
        <dbReference type="ARBA" id="ARBA00022753"/>
    </source>
</evidence>
<dbReference type="PANTHER" id="PTHR13678">
    <property type="entry name" value="VACUOLAR PROTEIN SORTING-ASSOCIATED PROTEIN 37"/>
    <property type="match status" value="1"/>
</dbReference>
<reference evidence="8" key="1">
    <citation type="submission" date="2021-01" db="EMBL/GenBank/DDBJ databases">
        <authorList>
            <person name="Corre E."/>
            <person name="Pelletier E."/>
            <person name="Niang G."/>
            <person name="Scheremetjew M."/>
            <person name="Finn R."/>
            <person name="Kale V."/>
            <person name="Holt S."/>
            <person name="Cochrane G."/>
            <person name="Meng A."/>
            <person name="Brown T."/>
            <person name="Cohen L."/>
        </authorList>
    </citation>
    <scope>NUCLEOTIDE SEQUENCE</scope>
    <source>
        <strain evidence="8">BC52</strain>
    </source>
</reference>
<proteinExistence type="inferred from homology"/>
<gene>
    <name evidence="8" type="ORF">NSPH01132_LOCUS537</name>
</gene>